<dbReference type="SUPFAM" id="SSF51182">
    <property type="entry name" value="RmlC-like cupins"/>
    <property type="match status" value="1"/>
</dbReference>
<dbReference type="Pfam" id="PF07883">
    <property type="entry name" value="Cupin_2"/>
    <property type="match status" value="1"/>
</dbReference>
<reference evidence="2" key="1">
    <citation type="journal article" date="2020" name="BMC Genomics">
        <title>Correction to: Identification and distribution of gene clusters required for synthesis of sphingolipid metabolism inhibitors in diverse species of the filamentous fungus Fusarium.</title>
        <authorList>
            <person name="Kim H.S."/>
            <person name="Lohmar J.M."/>
            <person name="Busman M."/>
            <person name="Brown D.W."/>
            <person name="Naumann T.A."/>
            <person name="Divon H.H."/>
            <person name="Lysoe E."/>
            <person name="Uhlig S."/>
            <person name="Proctor R.H."/>
        </authorList>
    </citation>
    <scope>NUCLEOTIDE SEQUENCE</scope>
    <source>
        <strain evidence="2">NRRL 20472</strain>
    </source>
</reference>
<dbReference type="InterPro" id="IPR047142">
    <property type="entry name" value="OryJ/VirC-like"/>
</dbReference>
<gene>
    <name evidence="2" type="ORF">FSARC_9772</name>
</gene>
<sequence>MSSETKSLPPVMRYITTHDAEGNAIWDDTVPVQVQEQRNGGFGTHVSYVNEDTTNTLTGDHDLKAYREHPFEKDMAPESGSALRVVDFFPGYPAVMHRTASVDYGIVMEGEIDCVLDNGATKKFRRGDIIIQRGTNHAWKNTGTEVARICFTLLPSPPVKIQGKELEVHGFADFGRLAEESTI</sequence>
<organism evidence="2 3">
    <name type="scientific">Fusarium sarcochroum</name>
    <dbReference type="NCBI Taxonomy" id="1208366"/>
    <lineage>
        <taxon>Eukaryota</taxon>
        <taxon>Fungi</taxon>
        <taxon>Dikarya</taxon>
        <taxon>Ascomycota</taxon>
        <taxon>Pezizomycotina</taxon>
        <taxon>Sordariomycetes</taxon>
        <taxon>Hypocreomycetidae</taxon>
        <taxon>Hypocreales</taxon>
        <taxon>Nectriaceae</taxon>
        <taxon>Fusarium</taxon>
        <taxon>Fusarium lateritium species complex</taxon>
    </lineage>
</organism>
<dbReference type="Gene3D" id="2.60.120.10">
    <property type="entry name" value="Jelly Rolls"/>
    <property type="match status" value="1"/>
</dbReference>
<reference evidence="2" key="2">
    <citation type="submission" date="2020-05" db="EMBL/GenBank/DDBJ databases">
        <authorList>
            <person name="Kim H.-S."/>
            <person name="Proctor R.H."/>
            <person name="Brown D.W."/>
        </authorList>
    </citation>
    <scope>NUCLEOTIDE SEQUENCE</scope>
    <source>
        <strain evidence="2">NRRL 20472</strain>
    </source>
</reference>
<protein>
    <recommendedName>
        <fullName evidence="1">Cupin type-2 domain-containing protein</fullName>
    </recommendedName>
</protein>
<dbReference type="Proteomes" id="UP000622797">
    <property type="component" value="Unassembled WGS sequence"/>
</dbReference>
<dbReference type="PANTHER" id="PTHR36156:SF3">
    <property type="entry name" value="CUPIN 2 CONSERVED BARREL DOMAIN-CONTAINING PROTEIN"/>
    <property type="match status" value="1"/>
</dbReference>
<proteinExistence type="predicted"/>
<comment type="caution">
    <text evidence="2">The sequence shown here is derived from an EMBL/GenBank/DDBJ whole genome shotgun (WGS) entry which is preliminary data.</text>
</comment>
<dbReference type="InterPro" id="IPR014710">
    <property type="entry name" value="RmlC-like_jellyroll"/>
</dbReference>
<name>A0A8H4TQF5_9HYPO</name>
<dbReference type="InterPro" id="IPR013096">
    <property type="entry name" value="Cupin_2"/>
</dbReference>
<evidence type="ECO:0000259" key="1">
    <source>
        <dbReference type="Pfam" id="PF07883"/>
    </source>
</evidence>
<dbReference type="CDD" id="cd02231">
    <property type="entry name" value="cupin_BLL6423-like"/>
    <property type="match status" value="1"/>
</dbReference>
<accession>A0A8H4TQF5</accession>
<evidence type="ECO:0000313" key="2">
    <source>
        <dbReference type="EMBL" id="KAF4962137.1"/>
    </source>
</evidence>
<dbReference type="InterPro" id="IPR011051">
    <property type="entry name" value="RmlC_Cupin_sf"/>
</dbReference>
<feature type="domain" description="Cupin type-2" evidence="1">
    <location>
        <begin position="90"/>
        <end position="149"/>
    </location>
</feature>
<evidence type="ECO:0000313" key="3">
    <source>
        <dbReference type="Proteomes" id="UP000622797"/>
    </source>
</evidence>
<dbReference type="OrthoDB" id="5840532at2759"/>
<keyword evidence="3" id="KW-1185">Reference proteome</keyword>
<dbReference type="EMBL" id="JABEXW010000566">
    <property type="protein sequence ID" value="KAF4962137.1"/>
    <property type="molecule type" value="Genomic_DNA"/>
</dbReference>
<dbReference type="AlphaFoldDB" id="A0A8H4TQF5"/>
<dbReference type="PANTHER" id="PTHR36156">
    <property type="entry name" value="SLR2101 PROTEIN"/>
    <property type="match status" value="1"/>
</dbReference>